<dbReference type="Proteomes" id="UP001499987">
    <property type="component" value="Unassembled WGS sequence"/>
</dbReference>
<name>A0ABP4EL34_9ACTN</name>
<proteinExistence type="predicted"/>
<comment type="caution">
    <text evidence="3">The sequence shown here is derived from an EMBL/GenBank/DDBJ whole genome shotgun (WGS) entry which is preliminary data.</text>
</comment>
<dbReference type="InterPro" id="IPR027417">
    <property type="entry name" value="P-loop_NTPase"/>
</dbReference>
<dbReference type="EMBL" id="BAAALD010000069">
    <property type="protein sequence ID" value="GAA1107263.1"/>
    <property type="molecule type" value="Genomic_DNA"/>
</dbReference>
<evidence type="ECO:0000313" key="3">
    <source>
        <dbReference type="EMBL" id="GAA1107263.1"/>
    </source>
</evidence>
<evidence type="ECO:0000256" key="1">
    <source>
        <dbReference type="SAM" id="MobiDB-lite"/>
    </source>
</evidence>
<dbReference type="PANTHER" id="PTHR46082:SF6">
    <property type="entry name" value="AAA+ ATPASE DOMAIN-CONTAINING PROTEIN-RELATED"/>
    <property type="match status" value="1"/>
</dbReference>
<dbReference type="SUPFAM" id="SSF52540">
    <property type="entry name" value="P-loop containing nucleoside triphosphate hydrolases"/>
    <property type="match status" value="1"/>
</dbReference>
<accession>A0ABP4EL34</accession>
<feature type="region of interest" description="Disordered" evidence="1">
    <location>
        <begin position="698"/>
        <end position="728"/>
    </location>
</feature>
<dbReference type="PANTHER" id="PTHR46082">
    <property type="entry name" value="ATP/GTP-BINDING PROTEIN-RELATED"/>
    <property type="match status" value="1"/>
</dbReference>
<protein>
    <recommendedName>
        <fullName evidence="2">NB-ARC domain-containing protein</fullName>
    </recommendedName>
</protein>
<feature type="region of interest" description="Disordered" evidence="1">
    <location>
        <begin position="1"/>
        <end position="46"/>
    </location>
</feature>
<dbReference type="Pfam" id="PF13374">
    <property type="entry name" value="TPR_10"/>
    <property type="match status" value="4"/>
</dbReference>
<dbReference type="InterPro" id="IPR053137">
    <property type="entry name" value="NLR-like"/>
</dbReference>
<dbReference type="NCBIfam" id="NF040586">
    <property type="entry name" value="FxSxx_TPR"/>
    <property type="match status" value="1"/>
</dbReference>
<sequence length="728" mass="77774">MTAPSPAPSGDPVRSGGVFSGPTAIQTGDHSVQHNHFHPVPRPMPRQIGVLPRRADCYQYRAEIRVLEEALDGGGTAVLGQVVTGMGGVGKTQLAAHYARQAQAGGRLDLLVWITAATRTAVVDGYARAAVQLLDQDPGDPEAAAQAFLAWLEAPVTAALRWLVVLDDLADLADLRDLWPPESPSGRILVTTRRRDAALVGSGRRPVAVGLFTVDEAVEYLGAVLAVHGHRAPAEDLAQLAEDLGRLPLALSQAAAYLVDAGLDCRTYRRLLADRATALADALPEPSSLPDDQRTTVAAAWSMSLERADAMRPQGLARPVLQLAAMLDPNGIPGAVLTDDAAVARFGAQRGGPGDGGATAQEVVGSLRVLHRLSLIDHVPDHPHHTVRVHQLVQRSVREEVPARERDSLARAAADVLVAAWPEIERDTGLAAALRANTAALARHAAAALGAPVTHPLLFRAGRSLGESGQTGAAAAWFDRLAGDIADTLGPDHPEILTARHDRAFWQAESGDVQGAIDLLGEVLGERTRRLGADHIDTLTARHNLAWWRGRAGDVDGAIADFTALMADHLRTLGPDHHYTLTARHNLAHWRGWAGDPARAAAELAEVLADRVRLLGPEHVHTLTTRHNLAHWEGMAGDAARAAAAFADVLAMQTRVLGPDHPETLTTRHSLARWLGESGEAAAAAAVFAEVLADRERVLGPDHPRTRVTRSSLAHWRRRAEETTDRTQ</sequence>
<dbReference type="InterPro" id="IPR002182">
    <property type="entry name" value="NB-ARC"/>
</dbReference>
<evidence type="ECO:0000259" key="2">
    <source>
        <dbReference type="Pfam" id="PF00931"/>
    </source>
</evidence>
<organism evidence="3 4">
    <name type="scientific">Kitasatospora arboriphila</name>
    <dbReference type="NCBI Taxonomy" id="258052"/>
    <lineage>
        <taxon>Bacteria</taxon>
        <taxon>Bacillati</taxon>
        <taxon>Actinomycetota</taxon>
        <taxon>Actinomycetes</taxon>
        <taxon>Kitasatosporales</taxon>
        <taxon>Streptomycetaceae</taxon>
        <taxon>Kitasatospora</taxon>
    </lineage>
</organism>
<reference evidence="4" key="1">
    <citation type="journal article" date="2019" name="Int. J. Syst. Evol. Microbiol.">
        <title>The Global Catalogue of Microorganisms (GCM) 10K type strain sequencing project: providing services to taxonomists for standard genome sequencing and annotation.</title>
        <authorList>
            <consortium name="The Broad Institute Genomics Platform"/>
            <consortium name="The Broad Institute Genome Sequencing Center for Infectious Disease"/>
            <person name="Wu L."/>
            <person name="Ma J."/>
        </authorList>
    </citation>
    <scope>NUCLEOTIDE SEQUENCE [LARGE SCALE GENOMIC DNA]</scope>
    <source>
        <strain evidence="4">JCM 13002</strain>
    </source>
</reference>
<dbReference type="Gene3D" id="1.25.40.10">
    <property type="entry name" value="Tetratricopeptide repeat domain"/>
    <property type="match status" value="2"/>
</dbReference>
<feature type="domain" description="NB-ARC" evidence="2">
    <location>
        <begin position="82"/>
        <end position="221"/>
    </location>
</feature>
<feature type="compositionally biased region" description="Basic and acidic residues" evidence="1">
    <location>
        <begin position="719"/>
        <end position="728"/>
    </location>
</feature>
<evidence type="ECO:0000313" key="4">
    <source>
        <dbReference type="Proteomes" id="UP001499987"/>
    </source>
</evidence>
<gene>
    <name evidence="3" type="ORF">GCM10009663_56540</name>
</gene>
<dbReference type="Pfam" id="PF00931">
    <property type="entry name" value="NB-ARC"/>
    <property type="match status" value="1"/>
</dbReference>
<dbReference type="Gene3D" id="3.40.50.300">
    <property type="entry name" value="P-loop containing nucleotide triphosphate hydrolases"/>
    <property type="match status" value="1"/>
</dbReference>
<dbReference type="InterPro" id="IPR011990">
    <property type="entry name" value="TPR-like_helical_dom_sf"/>
</dbReference>
<dbReference type="RefSeq" id="WP_344626524.1">
    <property type="nucleotide sequence ID" value="NZ_BAAALD010000069.1"/>
</dbReference>
<keyword evidence="4" id="KW-1185">Reference proteome</keyword>
<dbReference type="SUPFAM" id="SSF48452">
    <property type="entry name" value="TPR-like"/>
    <property type="match status" value="2"/>
</dbReference>